<proteinExistence type="predicted"/>
<name>A0ABR8PJT5_9BACL</name>
<accession>A0ABR8PJT5</accession>
<evidence type="ECO:0008006" key="3">
    <source>
        <dbReference type="Google" id="ProtNLM"/>
    </source>
</evidence>
<evidence type="ECO:0000313" key="1">
    <source>
        <dbReference type="EMBL" id="MBD7908428.1"/>
    </source>
</evidence>
<sequence length="112" mass="13182">MKRILLTLCAITLFGFVYSYQKPIIETNQAIHQAKQYLVAPPEEWKVSFSKVEDEIVPWEVNRTELTKQQGFFWGLMNKRKWEVEFKYESQQVTVLLNAYTGEFVGIYGPLN</sequence>
<dbReference type="EMBL" id="JACSQY010000005">
    <property type="protein sequence ID" value="MBD7908428.1"/>
    <property type="molecule type" value="Genomic_DNA"/>
</dbReference>
<gene>
    <name evidence="1" type="ORF">H9659_08810</name>
</gene>
<keyword evidence="2" id="KW-1185">Reference proteome</keyword>
<dbReference type="Proteomes" id="UP000659496">
    <property type="component" value="Unassembled WGS sequence"/>
</dbReference>
<evidence type="ECO:0000313" key="2">
    <source>
        <dbReference type="Proteomes" id="UP000659496"/>
    </source>
</evidence>
<dbReference type="RefSeq" id="WP_191689570.1">
    <property type="nucleotide sequence ID" value="NZ_JACSQY010000005.1"/>
</dbReference>
<protein>
    <recommendedName>
        <fullName evidence="3">PepSY domain-containing protein</fullName>
    </recommendedName>
</protein>
<comment type="caution">
    <text evidence="1">The sequence shown here is derived from an EMBL/GenBank/DDBJ whole genome shotgun (WGS) entry which is preliminary data.</text>
</comment>
<reference evidence="1 2" key="1">
    <citation type="submission" date="2020-08" db="EMBL/GenBank/DDBJ databases">
        <title>A Genomic Blueprint of the Chicken Gut Microbiome.</title>
        <authorList>
            <person name="Gilroy R."/>
            <person name="Ravi A."/>
            <person name="Getino M."/>
            <person name="Pursley I."/>
            <person name="Horton D.L."/>
            <person name="Alikhan N.-F."/>
            <person name="Baker D."/>
            <person name="Gharbi K."/>
            <person name="Hall N."/>
            <person name="Watson M."/>
            <person name="Adriaenssens E.M."/>
            <person name="Foster-Nyarko E."/>
            <person name="Jarju S."/>
            <person name="Secka A."/>
            <person name="Antonio M."/>
            <person name="Oren A."/>
            <person name="Chaudhuri R."/>
            <person name="La Ragione R.M."/>
            <person name="Hildebrand F."/>
            <person name="Pallen M.J."/>
        </authorList>
    </citation>
    <scope>NUCLEOTIDE SEQUENCE [LARGE SCALE GENOMIC DNA]</scope>
    <source>
        <strain evidence="1 2">Sa3CUA8</strain>
    </source>
</reference>
<organism evidence="1 2">
    <name type="scientific">Sporosarcina gallistercoris</name>
    <dbReference type="NCBI Taxonomy" id="2762245"/>
    <lineage>
        <taxon>Bacteria</taxon>
        <taxon>Bacillati</taxon>
        <taxon>Bacillota</taxon>
        <taxon>Bacilli</taxon>
        <taxon>Bacillales</taxon>
        <taxon>Caryophanaceae</taxon>
        <taxon>Sporosarcina</taxon>
    </lineage>
</organism>